<organism evidence="14 15">
    <name type="scientific">Pipistrellus kuhlii</name>
    <name type="common">Kuhl's pipistrelle</name>
    <dbReference type="NCBI Taxonomy" id="59472"/>
    <lineage>
        <taxon>Eukaryota</taxon>
        <taxon>Metazoa</taxon>
        <taxon>Chordata</taxon>
        <taxon>Craniata</taxon>
        <taxon>Vertebrata</taxon>
        <taxon>Euteleostomi</taxon>
        <taxon>Mammalia</taxon>
        <taxon>Eutheria</taxon>
        <taxon>Laurasiatheria</taxon>
        <taxon>Chiroptera</taxon>
        <taxon>Yangochiroptera</taxon>
        <taxon>Vespertilionidae</taxon>
        <taxon>Pipistrellus</taxon>
    </lineage>
</organism>
<dbReference type="Gene3D" id="3.30.160.60">
    <property type="entry name" value="Classic Zinc Finger"/>
    <property type="match status" value="10"/>
</dbReference>
<comment type="similarity">
    <text evidence="2">Belongs to the krueppel C2H2-type zinc-finger protein family.</text>
</comment>
<dbReference type="CDD" id="cd07765">
    <property type="entry name" value="KRAB_A-box"/>
    <property type="match status" value="1"/>
</dbReference>
<evidence type="ECO:0000256" key="11">
    <source>
        <dbReference type="PROSITE-ProRule" id="PRU00042"/>
    </source>
</evidence>
<keyword evidence="3" id="KW-0479">Metal-binding</keyword>
<feature type="domain" description="C2H2-type" evidence="12">
    <location>
        <begin position="543"/>
        <end position="570"/>
    </location>
</feature>
<dbReference type="PANTHER" id="PTHR23234:SF8">
    <property type="entry name" value="C2H2-TYPE DOMAIN-CONTAINING PROTEIN"/>
    <property type="match status" value="1"/>
</dbReference>
<feature type="domain" description="C2H2-type" evidence="12">
    <location>
        <begin position="431"/>
        <end position="458"/>
    </location>
</feature>
<evidence type="ECO:0000313" key="14">
    <source>
        <dbReference type="EMBL" id="KAF6319058.1"/>
    </source>
</evidence>
<evidence type="ECO:0000259" key="12">
    <source>
        <dbReference type="PROSITE" id="PS50157"/>
    </source>
</evidence>
<feature type="domain" description="KRAB" evidence="13">
    <location>
        <begin position="57"/>
        <end position="128"/>
    </location>
</feature>
<dbReference type="SMART" id="SM00349">
    <property type="entry name" value="KRAB"/>
    <property type="match status" value="1"/>
</dbReference>
<dbReference type="PROSITE" id="PS50157">
    <property type="entry name" value="ZINC_FINGER_C2H2_2"/>
    <property type="match status" value="9"/>
</dbReference>
<evidence type="ECO:0000256" key="3">
    <source>
        <dbReference type="ARBA" id="ARBA00022723"/>
    </source>
</evidence>
<dbReference type="Pfam" id="PF00096">
    <property type="entry name" value="zf-C2H2"/>
    <property type="match status" value="9"/>
</dbReference>
<reference evidence="14 15" key="1">
    <citation type="journal article" date="2020" name="Nature">
        <title>Six reference-quality genomes reveal evolution of bat adaptations.</title>
        <authorList>
            <person name="Jebb D."/>
            <person name="Huang Z."/>
            <person name="Pippel M."/>
            <person name="Hughes G.M."/>
            <person name="Lavrichenko K."/>
            <person name="Devanna P."/>
            <person name="Winkler S."/>
            <person name="Jermiin L.S."/>
            <person name="Skirmuntt E.C."/>
            <person name="Katzourakis A."/>
            <person name="Burkitt-Gray L."/>
            <person name="Ray D.A."/>
            <person name="Sullivan K.A.M."/>
            <person name="Roscito J.G."/>
            <person name="Kirilenko B.M."/>
            <person name="Davalos L.M."/>
            <person name="Corthals A.P."/>
            <person name="Power M.L."/>
            <person name="Jones G."/>
            <person name="Ransome R.D."/>
            <person name="Dechmann D.K.N."/>
            <person name="Locatelli A.G."/>
            <person name="Puechmaille S.J."/>
            <person name="Fedrigo O."/>
            <person name="Jarvis E.D."/>
            <person name="Hiller M."/>
            <person name="Vernes S.C."/>
            <person name="Myers E.W."/>
            <person name="Teeling E.C."/>
        </authorList>
    </citation>
    <scope>NUCLEOTIDE SEQUENCE [LARGE SCALE GENOMIC DNA]</scope>
    <source>
        <strain evidence="14">MPipKuh1</strain>
        <tissue evidence="14">Flight muscle</tissue>
    </source>
</reference>
<dbReference type="PANTHER" id="PTHR23234">
    <property type="entry name" value="ZNF44 PROTEIN"/>
    <property type="match status" value="1"/>
</dbReference>
<dbReference type="AlphaFoldDB" id="A0A7J7V1X1"/>
<dbReference type="FunFam" id="3.30.160.60:FF:002343">
    <property type="entry name" value="Zinc finger protein 33A"/>
    <property type="match status" value="2"/>
</dbReference>
<keyword evidence="8" id="KW-0238">DNA-binding</keyword>
<evidence type="ECO:0000256" key="4">
    <source>
        <dbReference type="ARBA" id="ARBA00022737"/>
    </source>
</evidence>
<dbReference type="FunFam" id="3.30.160.60:FF:000410">
    <property type="entry name" value="Zinc finger protein 777"/>
    <property type="match status" value="1"/>
</dbReference>
<evidence type="ECO:0000313" key="15">
    <source>
        <dbReference type="Proteomes" id="UP000558488"/>
    </source>
</evidence>
<evidence type="ECO:0000256" key="5">
    <source>
        <dbReference type="ARBA" id="ARBA00022771"/>
    </source>
</evidence>
<dbReference type="FunFam" id="3.30.160.60:FF:001053">
    <property type="entry name" value="zinc finger protein 382 isoform X2"/>
    <property type="match status" value="1"/>
</dbReference>
<dbReference type="InterPro" id="IPR013087">
    <property type="entry name" value="Znf_C2H2_type"/>
</dbReference>
<evidence type="ECO:0000256" key="7">
    <source>
        <dbReference type="ARBA" id="ARBA00023015"/>
    </source>
</evidence>
<dbReference type="GO" id="GO:0006355">
    <property type="term" value="P:regulation of DNA-templated transcription"/>
    <property type="evidence" value="ECO:0007669"/>
    <property type="project" value="InterPro"/>
</dbReference>
<keyword evidence="10" id="KW-0539">Nucleus</keyword>
<dbReference type="OrthoDB" id="9651002at2759"/>
<dbReference type="GO" id="GO:0008270">
    <property type="term" value="F:zinc ion binding"/>
    <property type="evidence" value="ECO:0007669"/>
    <property type="project" value="UniProtKB-KW"/>
</dbReference>
<dbReference type="SUPFAM" id="SSF57667">
    <property type="entry name" value="beta-beta-alpha zinc fingers"/>
    <property type="match status" value="7"/>
</dbReference>
<keyword evidence="7" id="KW-0805">Transcription regulation</keyword>
<evidence type="ECO:0000259" key="13">
    <source>
        <dbReference type="PROSITE" id="PS50805"/>
    </source>
</evidence>
<evidence type="ECO:0000256" key="10">
    <source>
        <dbReference type="ARBA" id="ARBA00023242"/>
    </source>
</evidence>
<feature type="domain" description="C2H2-type" evidence="12">
    <location>
        <begin position="571"/>
        <end position="598"/>
    </location>
</feature>
<dbReference type="GO" id="GO:0003677">
    <property type="term" value="F:DNA binding"/>
    <property type="evidence" value="ECO:0007669"/>
    <property type="project" value="UniProtKB-KW"/>
</dbReference>
<dbReference type="InterPro" id="IPR036236">
    <property type="entry name" value="Znf_C2H2_sf"/>
</dbReference>
<evidence type="ECO:0000256" key="6">
    <source>
        <dbReference type="ARBA" id="ARBA00022833"/>
    </source>
</evidence>
<feature type="domain" description="C2H2-type" evidence="12">
    <location>
        <begin position="403"/>
        <end position="430"/>
    </location>
</feature>
<feature type="domain" description="C2H2-type" evidence="12">
    <location>
        <begin position="347"/>
        <end position="374"/>
    </location>
</feature>
<name>A0A7J7V1X1_PIPKU</name>
<protein>
    <submittedName>
        <fullName evidence="14">Zinc finger protein 382</fullName>
    </submittedName>
</protein>
<evidence type="ECO:0000256" key="1">
    <source>
        <dbReference type="ARBA" id="ARBA00004123"/>
    </source>
</evidence>
<gene>
    <name evidence="14" type="ORF">mPipKuh1_019257</name>
</gene>
<accession>A0A7J7V1X1</accession>
<dbReference type="InterPro" id="IPR001909">
    <property type="entry name" value="KRAB"/>
</dbReference>
<keyword evidence="5 11" id="KW-0863">Zinc-finger</keyword>
<dbReference type="Pfam" id="PF01352">
    <property type="entry name" value="KRAB"/>
    <property type="match status" value="1"/>
</dbReference>
<dbReference type="SMART" id="SM00355">
    <property type="entry name" value="ZnF_C2H2"/>
    <property type="match status" value="9"/>
</dbReference>
<feature type="domain" description="C2H2-type" evidence="12">
    <location>
        <begin position="375"/>
        <end position="402"/>
    </location>
</feature>
<dbReference type="FunFam" id="3.30.160.60:FF:000135">
    <property type="entry name" value="Zinc finger protein 358"/>
    <property type="match status" value="1"/>
</dbReference>
<dbReference type="FunFam" id="3.30.160.60:FF:000229">
    <property type="entry name" value="Zinc finger protein 90 homolog"/>
    <property type="match status" value="1"/>
</dbReference>
<dbReference type="EMBL" id="JACAGB010000017">
    <property type="protein sequence ID" value="KAF6319058.1"/>
    <property type="molecule type" value="Genomic_DNA"/>
</dbReference>
<dbReference type="InterPro" id="IPR050758">
    <property type="entry name" value="Znf_C2H2-type"/>
</dbReference>
<dbReference type="PROSITE" id="PS50805">
    <property type="entry name" value="KRAB"/>
    <property type="match status" value="1"/>
</dbReference>
<proteinExistence type="inferred from homology"/>
<feature type="domain" description="C2H2-type" evidence="12">
    <location>
        <begin position="459"/>
        <end position="486"/>
    </location>
</feature>
<dbReference type="SUPFAM" id="SSF109640">
    <property type="entry name" value="KRAB domain (Kruppel-associated box)"/>
    <property type="match status" value="1"/>
</dbReference>
<dbReference type="PROSITE" id="PS00028">
    <property type="entry name" value="ZINC_FINGER_C2H2_1"/>
    <property type="match status" value="9"/>
</dbReference>
<evidence type="ECO:0000256" key="8">
    <source>
        <dbReference type="ARBA" id="ARBA00023125"/>
    </source>
</evidence>
<evidence type="ECO:0000256" key="9">
    <source>
        <dbReference type="ARBA" id="ARBA00023163"/>
    </source>
</evidence>
<keyword evidence="4" id="KW-0677">Repeat</keyword>
<dbReference type="FunFam" id="3.30.160.60:FF:000212">
    <property type="entry name" value="zinc finger protein 382 isoform X2"/>
    <property type="match status" value="1"/>
</dbReference>
<keyword evidence="6" id="KW-0862">Zinc</keyword>
<keyword evidence="9" id="KW-0804">Transcription</keyword>
<dbReference type="Gene3D" id="6.10.140.140">
    <property type="match status" value="1"/>
</dbReference>
<sequence length="600" mass="70210">MILRLCLELCNECAVRVCDVWGLWNAGLLRTLPFPKEDLKREDSFLANLTAMPQGSVSFKDVTVDFTQEEWEQLDTDQKALYRDVMLENYYHLISVGFHMTKPDMICKLEEGKELWTTERIISSQSYLEKDGKAEDVLMKFKQYQERHFRPVVFSNHERPIKERNNILGKTITVDKNYIISETTLHEYKLDGKVLKNISESVIRNISPVREKFGENNGWEKSLLSKKHVKIHTTENLYKQTERSLSNKQELIKHQKIQTPEQSFENECENSFLMKEMLFTHTGTHRKERLFEYNKDGMPFIEKSNPSVHPQNYMEKKAHAYNKYGKFLCRKSIFIIHQRSETEEKPFHCSYCGNSFRRKSYLIEHQRIHTGEKPYVCSQCGKAFRQKTALTLHEKTHVEGKPYICMDCGKSFRQKATLTRHHKIHTGEKAYDCTQCGSAFRKKSYLIDHQRTHTGEKPYQCNECGKAFIQKTTLTVHQRTHTGEKPYICNECGKSFCQKTTLTLHQRIHTGEKPYSCSECGKSFRQKAILTVHQRIHTGEKSNQCLQCGKAFSRKSNLIRHQKTHIGEKLYECKECSKFFSCKSNLIGHQKTHKVEIIGI</sequence>
<keyword evidence="15" id="KW-1185">Reference proteome</keyword>
<comment type="caution">
    <text evidence="14">The sequence shown here is derived from an EMBL/GenBank/DDBJ whole genome shotgun (WGS) entry which is preliminary data.</text>
</comment>
<dbReference type="Proteomes" id="UP000558488">
    <property type="component" value="Unassembled WGS sequence"/>
</dbReference>
<feature type="domain" description="C2H2-type" evidence="12">
    <location>
        <begin position="515"/>
        <end position="542"/>
    </location>
</feature>
<dbReference type="GO" id="GO:0005634">
    <property type="term" value="C:nucleus"/>
    <property type="evidence" value="ECO:0007669"/>
    <property type="project" value="UniProtKB-SubCell"/>
</dbReference>
<dbReference type="InterPro" id="IPR036051">
    <property type="entry name" value="KRAB_dom_sf"/>
</dbReference>
<dbReference type="FunFam" id="3.30.160.60:FF:002005">
    <property type="entry name" value="Zinc finger protein 200"/>
    <property type="match status" value="1"/>
</dbReference>
<evidence type="ECO:0000256" key="2">
    <source>
        <dbReference type="ARBA" id="ARBA00006991"/>
    </source>
</evidence>
<comment type="subcellular location">
    <subcellularLocation>
        <location evidence="1">Nucleus</location>
    </subcellularLocation>
</comment>
<dbReference type="FunFam" id="3.30.160.60:FF:000029">
    <property type="entry name" value="GLI family zinc finger 4"/>
    <property type="match status" value="1"/>
</dbReference>
<feature type="domain" description="C2H2-type" evidence="12">
    <location>
        <begin position="487"/>
        <end position="514"/>
    </location>
</feature>